<evidence type="ECO:0000256" key="1">
    <source>
        <dbReference type="ARBA" id="ARBA00022723"/>
    </source>
</evidence>
<dbReference type="PANTHER" id="PTHR45626">
    <property type="entry name" value="TRANSCRIPTION TERMINATION FACTOR 2-RELATED"/>
    <property type="match status" value="1"/>
</dbReference>
<sequence>MSARDDSLFRILEVYEQPLIHAVTDTSGYAVQPQEIKVQLRPHQLAMIHAMREKERTCIEGFQVNNETHYSQTAVLGDKVGSGKTLTTLGFIAHKKRNPITSVFNTINNRSQTTFWSQRPVHTLECSGNVLIIVPHTLFHQWKFAIQQQTTLSFFEVKTTKALEKNDFNELVKTRDITLMSNTIIKTFMSSENRHLMQWSTVIFDEVDSVHFTSTVPMPKANFYWLVTATWPNILFQGLYMYMSNTFLAQRAAAGLHPDLVELLHQDQVTNGSNFYSRYDIKSTNFFSEFLSKHPSRGHLVLRTNREFMEQSWRSPPILEQRIICETPISHRIIAQYVNAEIQELLHAGDIQTALEKLGVNNTSQSSLITALCETREKELDRLEKTLVFKESIEYSTPQAKEQAITSLKTKISSIKEQIASLKQRILNVKDEICAICFEEPKVPTFVMCCERLFCGACIINCIQRNPSCPLCRSPLDYKRLRQLEADGTNNTNVNTKVDVTEKKPKKKDALLKLITENRGGKFLVFNRYDNPFLEIEGQLLERGIKVATVKGNKDHISSTLKQFEKGEIQVLLMNSMQAGVGMDLKSATHVVLMHLMKSEEERQIIGRAIRLGRNEQLNLVRLLHEGEERVA</sequence>
<evidence type="ECO:0000313" key="11">
    <source>
        <dbReference type="EMBL" id="QHS81042.1"/>
    </source>
</evidence>
<dbReference type="Pfam" id="PF00176">
    <property type="entry name" value="SNF2-rel_dom"/>
    <property type="match status" value="1"/>
</dbReference>
<accession>A0A6C0AMR4</accession>
<dbReference type="Pfam" id="PF00271">
    <property type="entry name" value="Helicase_C"/>
    <property type="match status" value="1"/>
</dbReference>
<dbReference type="GO" id="GO:0004386">
    <property type="term" value="F:helicase activity"/>
    <property type="evidence" value="ECO:0007669"/>
    <property type="project" value="UniProtKB-KW"/>
</dbReference>
<dbReference type="PROSITE" id="PS50089">
    <property type="entry name" value="ZF_RING_2"/>
    <property type="match status" value="1"/>
</dbReference>
<keyword evidence="6" id="KW-0862">Zinc</keyword>
<dbReference type="GO" id="GO:0016787">
    <property type="term" value="F:hydrolase activity"/>
    <property type="evidence" value="ECO:0007669"/>
    <property type="project" value="UniProtKB-KW"/>
</dbReference>
<dbReference type="InterPro" id="IPR014001">
    <property type="entry name" value="Helicase_ATP-bd"/>
</dbReference>
<evidence type="ECO:0000256" key="8">
    <source>
        <dbReference type="SAM" id="Coils"/>
    </source>
</evidence>
<dbReference type="GO" id="GO:0005634">
    <property type="term" value="C:nucleus"/>
    <property type="evidence" value="ECO:0007669"/>
    <property type="project" value="TreeGrafter"/>
</dbReference>
<keyword evidence="8" id="KW-0175">Coiled coil</keyword>
<organism evidence="11">
    <name type="scientific">viral metagenome</name>
    <dbReference type="NCBI Taxonomy" id="1070528"/>
    <lineage>
        <taxon>unclassified sequences</taxon>
        <taxon>metagenomes</taxon>
        <taxon>organismal metagenomes</taxon>
    </lineage>
</organism>
<evidence type="ECO:0008006" key="12">
    <source>
        <dbReference type="Google" id="ProtNLM"/>
    </source>
</evidence>
<dbReference type="PANTHER" id="PTHR45626:SF17">
    <property type="entry name" value="HELICASE-LIKE TRANSCRIPTION FACTOR"/>
    <property type="match status" value="1"/>
</dbReference>
<evidence type="ECO:0000259" key="9">
    <source>
        <dbReference type="PROSITE" id="PS50089"/>
    </source>
</evidence>
<dbReference type="InterPro" id="IPR050628">
    <property type="entry name" value="SNF2_RAD54_helicase_TF"/>
</dbReference>
<dbReference type="AlphaFoldDB" id="A0A6C0AMR4"/>
<feature type="coiled-coil region" evidence="8">
    <location>
        <begin position="405"/>
        <end position="432"/>
    </location>
</feature>
<evidence type="ECO:0000256" key="5">
    <source>
        <dbReference type="ARBA" id="ARBA00022806"/>
    </source>
</evidence>
<dbReference type="InterPro" id="IPR000330">
    <property type="entry name" value="SNF2_N"/>
</dbReference>
<evidence type="ECO:0000259" key="10">
    <source>
        <dbReference type="PROSITE" id="PS51192"/>
    </source>
</evidence>
<proteinExistence type="predicted"/>
<dbReference type="SUPFAM" id="SSF57850">
    <property type="entry name" value="RING/U-box"/>
    <property type="match status" value="1"/>
</dbReference>
<evidence type="ECO:0000256" key="3">
    <source>
        <dbReference type="ARBA" id="ARBA00022771"/>
    </source>
</evidence>
<dbReference type="Gene3D" id="3.30.40.10">
    <property type="entry name" value="Zinc/RING finger domain, C3HC4 (zinc finger)"/>
    <property type="match status" value="1"/>
</dbReference>
<feature type="domain" description="Helicase ATP-binding" evidence="10">
    <location>
        <begin position="65"/>
        <end position="249"/>
    </location>
</feature>
<dbReference type="PROSITE" id="PS51192">
    <property type="entry name" value="HELICASE_ATP_BIND_1"/>
    <property type="match status" value="1"/>
</dbReference>
<protein>
    <recommendedName>
        <fullName evidence="12">RING-type domain-containing protein</fullName>
    </recommendedName>
</protein>
<dbReference type="GO" id="GO:0008094">
    <property type="term" value="F:ATP-dependent activity, acting on DNA"/>
    <property type="evidence" value="ECO:0007669"/>
    <property type="project" value="TreeGrafter"/>
</dbReference>
<dbReference type="InterPro" id="IPR013083">
    <property type="entry name" value="Znf_RING/FYVE/PHD"/>
</dbReference>
<keyword evidence="1" id="KW-0479">Metal-binding</keyword>
<keyword evidence="2" id="KW-0547">Nucleotide-binding</keyword>
<evidence type="ECO:0000256" key="7">
    <source>
        <dbReference type="ARBA" id="ARBA00022840"/>
    </source>
</evidence>
<dbReference type="Pfam" id="PF00097">
    <property type="entry name" value="zf-C3HC4"/>
    <property type="match status" value="1"/>
</dbReference>
<dbReference type="Gene3D" id="3.40.50.300">
    <property type="entry name" value="P-loop containing nucleotide triphosphate hydrolases"/>
    <property type="match status" value="2"/>
</dbReference>
<dbReference type="InterPro" id="IPR018957">
    <property type="entry name" value="Znf_C3HC4_RING-type"/>
</dbReference>
<dbReference type="InterPro" id="IPR027417">
    <property type="entry name" value="P-loop_NTPase"/>
</dbReference>
<keyword evidence="5" id="KW-0347">Helicase</keyword>
<dbReference type="GO" id="GO:0006281">
    <property type="term" value="P:DNA repair"/>
    <property type="evidence" value="ECO:0007669"/>
    <property type="project" value="TreeGrafter"/>
</dbReference>
<evidence type="ECO:0000256" key="6">
    <source>
        <dbReference type="ARBA" id="ARBA00022833"/>
    </source>
</evidence>
<dbReference type="InterPro" id="IPR001841">
    <property type="entry name" value="Znf_RING"/>
</dbReference>
<evidence type="ECO:0000256" key="2">
    <source>
        <dbReference type="ARBA" id="ARBA00022741"/>
    </source>
</evidence>
<keyword evidence="4" id="KW-0378">Hydrolase</keyword>
<dbReference type="EMBL" id="MN740729">
    <property type="protein sequence ID" value="QHS81042.1"/>
    <property type="molecule type" value="Genomic_DNA"/>
</dbReference>
<reference evidence="11" key="1">
    <citation type="journal article" date="2020" name="Nature">
        <title>Giant virus diversity and host interactions through global metagenomics.</title>
        <authorList>
            <person name="Schulz F."/>
            <person name="Roux S."/>
            <person name="Paez-Espino D."/>
            <person name="Jungbluth S."/>
            <person name="Walsh D.A."/>
            <person name="Denef V.J."/>
            <person name="McMahon K.D."/>
            <person name="Konstantinidis K.T."/>
            <person name="Eloe-Fadrosh E.A."/>
            <person name="Kyrpides N.C."/>
            <person name="Woyke T."/>
        </authorList>
    </citation>
    <scope>NUCLEOTIDE SEQUENCE</scope>
    <source>
        <strain evidence="11">GVMAG-S-1101161-73</strain>
    </source>
</reference>
<dbReference type="SMART" id="SM00487">
    <property type="entry name" value="DEXDc"/>
    <property type="match status" value="1"/>
</dbReference>
<dbReference type="GO" id="GO:0005524">
    <property type="term" value="F:ATP binding"/>
    <property type="evidence" value="ECO:0007669"/>
    <property type="project" value="UniProtKB-KW"/>
</dbReference>
<dbReference type="SMART" id="SM00490">
    <property type="entry name" value="HELICc"/>
    <property type="match status" value="1"/>
</dbReference>
<keyword evidence="7" id="KW-0067">ATP-binding</keyword>
<keyword evidence="3" id="KW-0863">Zinc-finger</keyword>
<dbReference type="SUPFAM" id="SSF52540">
    <property type="entry name" value="P-loop containing nucleoside triphosphate hydrolases"/>
    <property type="match status" value="2"/>
</dbReference>
<feature type="domain" description="RING-type" evidence="9">
    <location>
        <begin position="434"/>
        <end position="473"/>
    </location>
</feature>
<name>A0A6C0AMR4_9ZZZZ</name>
<dbReference type="GO" id="GO:0008270">
    <property type="term" value="F:zinc ion binding"/>
    <property type="evidence" value="ECO:0007669"/>
    <property type="project" value="UniProtKB-KW"/>
</dbReference>
<evidence type="ECO:0000256" key="4">
    <source>
        <dbReference type="ARBA" id="ARBA00022801"/>
    </source>
</evidence>
<dbReference type="InterPro" id="IPR001650">
    <property type="entry name" value="Helicase_C-like"/>
</dbReference>